<dbReference type="PANTHER" id="PTHR23292:SF6">
    <property type="entry name" value="FI16602P1-RELATED"/>
    <property type="match status" value="1"/>
</dbReference>
<gene>
    <name evidence="8" type="ORF">PROFUN_06045</name>
</gene>
<dbReference type="AlphaFoldDB" id="A0A2P6NPP2"/>
<dbReference type="EMBL" id="MDYQ01000037">
    <property type="protein sequence ID" value="PRP85923.1"/>
    <property type="molecule type" value="Genomic_DNA"/>
</dbReference>
<comment type="caution">
    <text evidence="8">The sequence shown here is derived from an EMBL/GenBank/DDBJ whole genome shotgun (WGS) entry which is preliminary data.</text>
</comment>
<sequence length="213" mass="22773">MASQIELDITEVVSLSRLGTTGNGVEASAENKNSNSNMGQGPEPTYPGATAQSYPEPNGQAQAYPQQPYPEPYPQGQQSYPQGQPQPYPEPYPQGQGYPQGAAYPVGGQPQVVYVTTETTSSPGVAPTPVIIHHTQSWGEVPQNHHCQFCGAQVVTRVTHEAGLLAWLACGGLACVGCWMGCCLIPFCVDGCLDVHHHCPNCSRIVGTKRRIQ</sequence>
<keyword evidence="5" id="KW-0472">Membrane</keyword>
<evidence type="ECO:0000313" key="8">
    <source>
        <dbReference type="EMBL" id="PRP85923.1"/>
    </source>
</evidence>
<dbReference type="PANTHER" id="PTHR23292">
    <property type="entry name" value="LIPOPOLYSACCHARIDE-INDUCED TUMOR NECROSIS FACTOR-ALPHA FACTOR"/>
    <property type="match status" value="1"/>
</dbReference>
<name>A0A2P6NPP2_9EUKA</name>
<dbReference type="GO" id="GO:0008270">
    <property type="term" value="F:zinc ion binding"/>
    <property type="evidence" value="ECO:0007669"/>
    <property type="project" value="TreeGrafter"/>
</dbReference>
<evidence type="ECO:0000313" key="9">
    <source>
        <dbReference type="Proteomes" id="UP000241769"/>
    </source>
</evidence>
<keyword evidence="9" id="KW-1185">Reference proteome</keyword>
<reference evidence="8 9" key="1">
    <citation type="journal article" date="2018" name="Genome Biol. Evol.">
        <title>Multiple Roots of Fruiting Body Formation in Amoebozoa.</title>
        <authorList>
            <person name="Hillmann F."/>
            <person name="Forbes G."/>
            <person name="Novohradska S."/>
            <person name="Ferling I."/>
            <person name="Riege K."/>
            <person name="Groth M."/>
            <person name="Westermann M."/>
            <person name="Marz M."/>
            <person name="Spaller T."/>
            <person name="Winckler T."/>
            <person name="Schaap P."/>
            <person name="Glockner G."/>
        </authorList>
    </citation>
    <scope>NUCLEOTIDE SEQUENCE [LARGE SCALE GENOMIC DNA]</scope>
    <source>
        <strain evidence="8 9">Jena</strain>
    </source>
</reference>
<dbReference type="InParanoid" id="A0A2P6NPP2"/>
<feature type="compositionally biased region" description="Low complexity" evidence="6">
    <location>
        <begin position="74"/>
        <end position="83"/>
    </location>
</feature>
<comment type="similarity">
    <text evidence="2">Belongs to the CDIP1/LITAF family.</text>
</comment>
<dbReference type="PROSITE" id="PS51837">
    <property type="entry name" value="LITAF"/>
    <property type="match status" value="1"/>
</dbReference>
<protein>
    <submittedName>
        <fullName evidence="8">Lipopolysaccharide-induced tumor necrosis factor-alpha</fullName>
    </submittedName>
</protein>
<evidence type="ECO:0000256" key="5">
    <source>
        <dbReference type="ARBA" id="ARBA00023136"/>
    </source>
</evidence>
<evidence type="ECO:0000256" key="6">
    <source>
        <dbReference type="SAM" id="MobiDB-lite"/>
    </source>
</evidence>
<dbReference type="InterPro" id="IPR037519">
    <property type="entry name" value="LITAF_fam"/>
</dbReference>
<organism evidence="8 9">
    <name type="scientific">Planoprotostelium fungivorum</name>
    <dbReference type="NCBI Taxonomy" id="1890364"/>
    <lineage>
        <taxon>Eukaryota</taxon>
        <taxon>Amoebozoa</taxon>
        <taxon>Evosea</taxon>
        <taxon>Variosea</taxon>
        <taxon>Cavosteliida</taxon>
        <taxon>Cavosteliaceae</taxon>
        <taxon>Planoprotostelium</taxon>
    </lineage>
</organism>
<proteinExistence type="inferred from homology"/>
<dbReference type="STRING" id="1890364.A0A2P6NPP2"/>
<keyword evidence="4" id="KW-0862">Zinc</keyword>
<dbReference type="OrthoDB" id="5599753at2759"/>
<dbReference type="Proteomes" id="UP000241769">
    <property type="component" value="Unassembled WGS sequence"/>
</dbReference>
<dbReference type="GO" id="GO:0016020">
    <property type="term" value="C:membrane"/>
    <property type="evidence" value="ECO:0007669"/>
    <property type="project" value="UniProtKB-SubCell"/>
</dbReference>
<feature type="domain" description="LITAF" evidence="7">
    <location>
        <begin position="126"/>
        <end position="211"/>
    </location>
</feature>
<evidence type="ECO:0000256" key="2">
    <source>
        <dbReference type="ARBA" id="ARBA00005975"/>
    </source>
</evidence>
<evidence type="ECO:0000256" key="4">
    <source>
        <dbReference type="ARBA" id="ARBA00022833"/>
    </source>
</evidence>
<evidence type="ECO:0000256" key="1">
    <source>
        <dbReference type="ARBA" id="ARBA00004170"/>
    </source>
</evidence>
<evidence type="ECO:0000259" key="7">
    <source>
        <dbReference type="PROSITE" id="PS51837"/>
    </source>
</evidence>
<keyword evidence="3" id="KW-0479">Metal-binding</keyword>
<dbReference type="SMART" id="SM00714">
    <property type="entry name" value="LITAF"/>
    <property type="match status" value="1"/>
</dbReference>
<feature type="compositionally biased region" description="Low complexity" evidence="6">
    <location>
        <begin position="26"/>
        <end position="37"/>
    </location>
</feature>
<dbReference type="Pfam" id="PF10601">
    <property type="entry name" value="zf-LITAF-like"/>
    <property type="match status" value="1"/>
</dbReference>
<accession>A0A2P6NPP2</accession>
<evidence type="ECO:0000256" key="3">
    <source>
        <dbReference type="ARBA" id="ARBA00022723"/>
    </source>
</evidence>
<comment type="subcellular location">
    <subcellularLocation>
        <location evidence="1">Membrane</location>
        <topology evidence="1">Peripheral membrane protein</topology>
    </subcellularLocation>
</comment>
<feature type="region of interest" description="Disordered" evidence="6">
    <location>
        <begin position="1"/>
        <end position="99"/>
    </location>
</feature>
<dbReference type="InterPro" id="IPR006629">
    <property type="entry name" value="LITAF"/>
</dbReference>